<dbReference type="AlphaFoldDB" id="A9NMC2"/>
<reference evidence="1" key="1">
    <citation type="journal article" date="2008" name="BMC Genomics">
        <title>A conifer genomics resource of 200,000 spruce (Picea spp.) ESTs and 6,464 high-quality, sequence-finished full-length cDNAs for Sitka spruce (Picea sitchensis).</title>
        <authorList>
            <person name="Ralph S.G."/>
            <person name="Chun H.J."/>
            <person name="Kolosova N."/>
            <person name="Cooper D."/>
            <person name="Oddy C."/>
            <person name="Ritland C.E."/>
            <person name="Kirkpatrick R."/>
            <person name="Moore R."/>
            <person name="Barber S."/>
            <person name="Holt R.A."/>
            <person name="Jones S.J."/>
            <person name="Marra M.A."/>
            <person name="Douglas C.J."/>
            <person name="Ritland K."/>
            <person name="Bohlmann J."/>
        </authorList>
    </citation>
    <scope>NUCLEOTIDE SEQUENCE</scope>
    <source>
        <tissue evidence="1">Bark</tissue>
    </source>
</reference>
<sequence>MDYMNCILGPVSGLHRAFIFLIHVNCIASQDVMKATRSQLDRELQMEDVFRLEDMPSYSLLSQ</sequence>
<protein>
    <submittedName>
        <fullName evidence="1">Uncharacterized protein</fullName>
    </submittedName>
</protein>
<proteinExistence type="evidence at transcript level"/>
<accession>A9NMC2</accession>
<name>A9NMC2_PICSI</name>
<dbReference type="EMBL" id="EF082423">
    <property type="protein sequence ID" value="ABK21783.1"/>
    <property type="molecule type" value="mRNA"/>
</dbReference>
<evidence type="ECO:0000313" key="1">
    <source>
        <dbReference type="EMBL" id="ABK21783.1"/>
    </source>
</evidence>
<organism evidence="1">
    <name type="scientific">Picea sitchensis</name>
    <name type="common">Sitka spruce</name>
    <name type="synonym">Pinus sitchensis</name>
    <dbReference type="NCBI Taxonomy" id="3332"/>
    <lineage>
        <taxon>Eukaryota</taxon>
        <taxon>Viridiplantae</taxon>
        <taxon>Streptophyta</taxon>
        <taxon>Embryophyta</taxon>
        <taxon>Tracheophyta</taxon>
        <taxon>Spermatophyta</taxon>
        <taxon>Pinopsida</taxon>
        <taxon>Pinidae</taxon>
        <taxon>Conifers I</taxon>
        <taxon>Pinales</taxon>
        <taxon>Pinaceae</taxon>
        <taxon>Picea</taxon>
    </lineage>
</organism>